<sequence>GVAWQQTMNSGYGYFTSKPGADTVEGKPTEGVDVYVGPDLSTSMAYVINQAKDPSQEAVGENFDEHKVMVGYPSAQAAIDAYKLDFQPARDYQIDVVAMRPDQLKGWLDKPKHDKPVVLGIVPKSLDVKRPEEGRVEIQMPVTEGRRPGARLVLNEVEGDVLQMDDIFVDAAQQRQKQGERCSHLAPY</sequence>
<name>A0A0F8ZI78_9ZZZZ</name>
<organism evidence="2">
    <name type="scientific">marine sediment metagenome</name>
    <dbReference type="NCBI Taxonomy" id="412755"/>
    <lineage>
        <taxon>unclassified sequences</taxon>
        <taxon>metagenomes</taxon>
        <taxon>ecological metagenomes</taxon>
    </lineage>
</organism>
<evidence type="ECO:0000259" key="1">
    <source>
        <dbReference type="Pfam" id="PF18823"/>
    </source>
</evidence>
<dbReference type="Pfam" id="PF18823">
    <property type="entry name" value="InPase"/>
    <property type="match status" value="1"/>
</dbReference>
<feature type="non-terminal residue" evidence="2">
    <location>
        <position position="1"/>
    </location>
</feature>
<dbReference type="InterPro" id="IPR041595">
    <property type="entry name" value="Inorganic_Pase"/>
</dbReference>
<proteinExistence type="predicted"/>
<dbReference type="EMBL" id="LAZR01063352">
    <property type="protein sequence ID" value="KKK59671.1"/>
    <property type="molecule type" value="Genomic_DNA"/>
</dbReference>
<accession>A0A0F8ZI78</accession>
<reference evidence="2" key="1">
    <citation type="journal article" date="2015" name="Nature">
        <title>Complex archaea that bridge the gap between prokaryotes and eukaryotes.</title>
        <authorList>
            <person name="Spang A."/>
            <person name="Saw J.H."/>
            <person name="Jorgensen S.L."/>
            <person name="Zaremba-Niedzwiedzka K."/>
            <person name="Martijn J."/>
            <person name="Lind A.E."/>
            <person name="van Eijk R."/>
            <person name="Schleper C."/>
            <person name="Guy L."/>
            <person name="Ettema T.J."/>
        </authorList>
    </citation>
    <scope>NUCLEOTIDE SEQUENCE</scope>
</reference>
<dbReference type="AlphaFoldDB" id="A0A0F8ZI78"/>
<comment type="caution">
    <text evidence="2">The sequence shown here is derived from an EMBL/GenBank/DDBJ whole genome shotgun (WGS) entry which is preliminary data.</text>
</comment>
<protein>
    <recommendedName>
        <fullName evidence="1">Inorganic pyrophosphatase domain-containing protein</fullName>
    </recommendedName>
</protein>
<feature type="domain" description="Inorganic pyrophosphatase" evidence="1">
    <location>
        <begin position="1"/>
        <end position="108"/>
    </location>
</feature>
<gene>
    <name evidence="2" type="ORF">LCGC14_3032070</name>
</gene>
<evidence type="ECO:0000313" key="2">
    <source>
        <dbReference type="EMBL" id="KKK59671.1"/>
    </source>
</evidence>